<accession>A0ABU8N0V2</accession>
<evidence type="ECO:0000313" key="2">
    <source>
        <dbReference type="EMBL" id="MEJ2886000.1"/>
    </source>
</evidence>
<organism evidence="2 3">
    <name type="scientific">Actinomycetospora aeridis</name>
    <dbReference type="NCBI Taxonomy" id="3129231"/>
    <lineage>
        <taxon>Bacteria</taxon>
        <taxon>Bacillati</taxon>
        <taxon>Actinomycetota</taxon>
        <taxon>Actinomycetes</taxon>
        <taxon>Pseudonocardiales</taxon>
        <taxon>Pseudonocardiaceae</taxon>
        <taxon>Actinomycetospora</taxon>
    </lineage>
</organism>
<dbReference type="EMBL" id="JBBEGL010000002">
    <property type="protein sequence ID" value="MEJ2886000.1"/>
    <property type="molecule type" value="Genomic_DNA"/>
</dbReference>
<gene>
    <name evidence="2" type="ORF">WCD41_06025</name>
</gene>
<dbReference type="Proteomes" id="UP001370100">
    <property type="component" value="Unassembled WGS sequence"/>
</dbReference>
<evidence type="ECO:0000313" key="3">
    <source>
        <dbReference type="Proteomes" id="UP001370100"/>
    </source>
</evidence>
<reference evidence="2 3" key="1">
    <citation type="submission" date="2024-03" db="EMBL/GenBank/DDBJ databases">
        <title>Actinomycetospora sp. OC33-EN06, a novel actinomycete isolated from wild orchid (Aerides multiflora).</title>
        <authorList>
            <person name="Suriyachadkun C."/>
        </authorList>
    </citation>
    <scope>NUCLEOTIDE SEQUENCE [LARGE SCALE GENOMIC DNA]</scope>
    <source>
        <strain evidence="2 3">OC33-EN06</strain>
    </source>
</reference>
<feature type="region of interest" description="Disordered" evidence="1">
    <location>
        <begin position="66"/>
        <end position="95"/>
    </location>
</feature>
<name>A0ABU8N0V2_9PSEU</name>
<protein>
    <recommendedName>
        <fullName evidence="4">Antibiotic biosynthesis monooxygenase</fullName>
    </recommendedName>
</protein>
<evidence type="ECO:0008006" key="4">
    <source>
        <dbReference type="Google" id="ProtNLM"/>
    </source>
</evidence>
<comment type="caution">
    <text evidence="2">The sequence shown here is derived from an EMBL/GenBank/DDBJ whole genome shotgun (WGS) entry which is preliminary data.</text>
</comment>
<keyword evidence="3" id="KW-1185">Reference proteome</keyword>
<evidence type="ECO:0000256" key="1">
    <source>
        <dbReference type="SAM" id="MobiDB-lite"/>
    </source>
</evidence>
<dbReference type="RefSeq" id="WP_337712488.1">
    <property type="nucleotide sequence ID" value="NZ_JBBEGL010000002.1"/>
</dbReference>
<proteinExistence type="predicted"/>
<sequence length="95" mass="10688">MTVHALADFPVDGYDYFRQAFADAQESGPARECRGARVFRSDDDRVLVLLEFDDTDALARFRAEMEKDTASGGDMAPPVFTTLHEEDDLVTRTRV</sequence>